<evidence type="ECO:0000313" key="1">
    <source>
        <dbReference type="EMBL" id="GIP59880.1"/>
    </source>
</evidence>
<evidence type="ECO:0000313" key="2">
    <source>
        <dbReference type="Proteomes" id="UP000681290"/>
    </source>
</evidence>
<dbReference type="SUPFAM" id="SSF52540">
    <property type="entry name" value="P-loop containing nucleoside triphosphate hydrolases"/>
    <property type="match status" value="1"/>
</dbReference>
<dbReference type="Proteomes" id="UP000681290">
    <property type="component" value="Unassembled WGS sequence"/>
</dbReference>
<reference evidence="1 2" key="1">
    <citation type="submission" date="2021-03" db="EMBL/GenBank/DDBJ databases">
        <title>Antimicrobial resistance genes in bacteria isolated from Japanese honey, and their potential for conferring macrolide and lincosamide resistance in the American foulbrood pathogen Paenibacillus larvae.</title>
        <authorList>
            <person name="Okamoto M."/>
            <person name="Kumagai M."/>
            <person name="Kanamori H."/>
            <person name="Takamatsu D."/>
        </authorList>
    </citation>
    <scope>NUCLEOTIDE SEQUENCE [LARGE SCALE GENOMIC DNA]</scope>
    <source>
        <strain evidence="1 2">J15TS10</strain>
    </source>
</reference>
<keyword evidence="2" id="KW-1185">Reference proteome</keyword>
<proteinExistence type="predicted"/>
<dbReference type="SUPFAM" id="SSF48371">
    <property type="entry name" value="ARM repeat"/>
    <property type="match status" value="1"/>
</dbReference>
<dbReference type="EMBL" id="BOSM01000006">
    <property type="protein sequence ID" value="GIP59880.1"/>
    <property type="molecule type" value="Genomic_DNA"/>
</dbReference>
<accession>A0ABQ4MVD0</accession>
<dbReference type="RefSeq" id="WP_213593025.1">
    <property type="nucleotide sequence ID" value="NZ_BOSM01000006.1"/>
</dbReference>
<protein>
    <recommendedName>
        <fullName evidence="3">ATPase AAA-type core domain-containing protein</fullName>
    </recommendedName>
</protein>
<evidence type="ECO:0008006" key="3">
    <source>
        <dbReference type="Google" id="ProtNLM"/>
    </source>
</evidence>
<gene>
    <name evidence="1" type="ORF">J15TS10_36940</name>
</gene>
<dbReference type="InterPro" id="IPR027417">
    <property type="entry name" value="P-loop_NTPase"/>
</dbReference>
<name>A0ABQ4MVD0_9BACL</name>
<organism evidence="1 2">
    <name type="scientific">Paenibacillus woosongensis</name>
    <dbReference type="NCBI Taxonomy" id="307580"/>
    <lineage>
        <taxon>Bacteria</taxon>
        <taxon>Bacillati</taxon>
        <taxon>Bacillota</taxon>
        <taxon>Bacilli</taxon>
        <taxon>Bacillales</taxon>
        <taxon>Paenibacillaceae</taxon>
        <taxon>Paenibacillus</taxon>
    </lineage>
</organism>
<sequence length="1517" mass="177278">MPYEIGGRADKHGNRFETRWIVYQILEVLDERLDYITIEALGDDERGVDIWIGKKNGVREGQQCKGRNGSKEYWDFGSANSRGIFENWKFQLDRDESNTVALVSPLSFTLLEDLSNRAKNTSDNPQEFYSNQILNASKEFIEFFKNFCKAMNVNSDEDLELIRCISYLKRITYRQFPDSELKEIIFSKISYLFIGNEEEIYNTLVAWIFDGNHLGKKINQFVLYKLLSENEIKLKNLAVDDRIVPRLEELNREYKDLFVPLDNELIIRQEFIECRKAIESGNSLIIHGKAGRGKSGCTEDIITYCQENNVPFLAIKLDKRIPSGTAEKWGKELGLPSSIAHCIHSMSKTENAVIILDQLDALRWTQAHSRDALLVCNQIINQVERLNIEREYKISVVFVCRTYDLENDNNIKSLFKNSDKKSGAIQWDKIQINELTDDTVKVVIGNRYESLTGKLKEILRIPSNLYIWKQLDKNKEYNECSTANHLVLEWWKQLASKGFEFGLSERDINETKEKIISHFEKLGRICIPLSLLSVNRSSLDFLSSNGFLMVQDNKISFAHQSILDCFLAEEMLKKYYEIGNIVEVIRDKEKQTPGRRYQVQMLLQNLIEFDSEDFLSVGRELLNSEQIRFSVKFVFFEVLNQLDILDENIRNFIIEHCEDETYGTHLINSVIYSKPQYIRLLRKCGVLDNWFDIPDKKDCVFNLFISMSPNYDIEDVAFIEKHAFQSQEDDYKFSRCFFHDINQDSDEMFELRMKFYQNYPEMADAYIDFKAMLKNCEMRTMRVFTFLLENKLYKHSKIIYKYEEEFLQEDTEFLVKNGIEIIDLLLPYLPTEIDNILSYSDWSGRYTHKRGLERTCIQILKKANAALIGLNPEAFWERYKEYMGLGNDLFNEIILDALYKLPSTYSDSIINYLCSDFESNIFEATSGNGDELLLVKKVLAKHSEHCSQDVFNTLEKTVIGYISPRAIDIYKHRLENRKKYGYTANWSFWGDLQNEILEVLPYNRLSDEAGDLLCVLRRKFLKETSLYKYSSGHAGFVGSPIAGKKLSDKKWLDILTNKKLNKKQISRRKEVPGGFIESSIDTFSSTFSNVVSAEPERMILLVLSNDNILNAYTDSLFSGVAHSEKLNQVPIKLLEEMILKYLYDYTSYRASSICSLIENREDVGWSQKILDILKDIAINHKNPEIGKPNVTSNEDKEMRSFDMLQSNAINCVRGKAATAIAHLLWKDSNFFEQFKVTIEKLVLDENPAVRFASLVALWPSYIIDREWASEKILELFEQDYRLAGFQDTRRMFFLLCPQYRQRILTIIKQCFDSEDEELVKMGAHCLTEMFILKNEFVEEMTNVDTMSNLQAQEVLYMVMLYFNKDEYNSLAKDIILRFNRSKLDLEMPISRLFYDSLIDLERDKDFLIEIMNSDLSRRTLHAFVYYLEEESKSVIEYNEIIFSMSRYLINNEDETYDNGWGVQDEISKLIIGLYDETSGATRPEQKSIANECLDIWDLMFEKQIGQVRRLSREMMER</sequence>
<comment type="caution">
    <text evidence="1">The sequence shown here is derived from an EMBL/GenBank/DDBJ whole genome shotgun (WGS) entry which is preliminary data.</text>
</comment>
<dbReference type="InterPro" id="IPR016024">
    <property type="entry name" value="ARM-type_fold"/>
</dbReference>